<organism evidence="1">
    <name type="scientific">Anguilla anguilla</name>
    <name type="common">European freshwater eel</name>
    <name type="synonym">Muraena anguilla</name>
    <dbReference type="NCBI Taxonomy" id="7936"/>
    <lineage>
        <taxon>Eukaryota</taxon>
        <taxon>Metazoa</taxon>
        <taxon>Chordata</taxon>
        <taxon>Craniata</taxon>
        <taxon>Vertebrata</taxon>
        <taxon>Euteleostomi</taxon>
        <taxon>Actinopterygii</taxon>
        <taxon>Neopterygii</taxon>
        <taxon>Teleostei</taxon>
        <taxon>Anguilliformes</taxon>
        <taxon>Anguillidae</taxon>
        <taxon>Anguilla</taxon>
    </lineage>
</organism>
<name>A0A0E9UH42_ANGAN</name>
<proteinExistence type="predicted"/>
<accession>A0A0E9UH42</accession>
<reference evidence="1" key="1">
    <citation type="submission" date="2014-11" db="EMBL/GenBank/DDBJ databases">
        <authorList>
            <person name="Amaro Gonzalez C."/>
        </authorList>
    </citation>
    <scope>NUCLEOTIDE SEQUENCE</scope>
</reference>
<evidence type="ECO:0000313" key="1">
    <source>
        <dbReference type="EMBL" id="JAH65102.1"/>
    </source>
</evidence>
<sequence length="41" mass="4765">MFKFITDIGFFFLEVLDIIVLISTGRKDECPFSCSVWFEAV</sequence>
<protein>
    <submittedName>
        <fullName evidence="1">Uncharacterized protein</fullName>
    </submittedName>
</protein>
<dbReference type="EMBL" id="GBXM01043475">
    <property type="protein sequence ID" value="JAH65102.1"/>
    <property type="molecule type" value="Transcribed_RNA"/>
</dbReference>
<reference evidence="1" key="2">
    <citation type="journal article" date="2015" name="Fish Shellfish Immunol.">
        <title>Early steps in the European eel (Anguilla anguilla)-Vibrio vulnificus interaction in the gills: Role of the RtxA13 toxin.</title>
        <authorList>
            <person name="Callol A."/>
            <person name="Pajuelo D."/>
            <person name="Ebbesson L."/>
            <person name="Teles M."/>
            <person name="MacKenzie S."/>
            <person name="Amaro C."/>
        </authorList>
    </citation>
    <scope>NUCLEOTIDE SEQUENCE</scope>
</reference>
<dbReference type="AlphaFoldDB" id="A0A0E9UH42"/>